<accession>A0A803P503</accession>
<evidence type="ECO:0000313" key="2">
    <source>
        <dbReference type="Proteomes" id="UP000596661"/>
    </source>
</evidence>
<protein>
    <submittedName>
        <fullName evidence="1">Uncharacterized protein</fullName>
    </submittedName>
</protein>
<dbReference type="EnsemblPlants" id="evm.model.03.1366">
    <property type="protein sequence ID" value="cds.evm.model.03.1366"/>
    <property type="gene ID" value="evm.TU.03.1366"/>
</dbReference>
<organism evidence="1 2">
    <name type="scientific">Cannabis sativa</name>
    <name type="common">Hemp</name>
    <name type="synonym">Marijuana</name>
    <dbReference type="NCBI Taxonomy" id="3483"/>
    <lineage>
        <taxon>Eukaryota</taxon>
        <taxon>Viridiplantae</taxon>
        <taxon>Streptophyta</taxon>
        <taxon>Embryophyta</taxon>
        <taxon>Tracheophyta</taxon>
        <taxon>Spermatophyta</taxon>
        <taxon>Magnoliopsida</taxon>
        <taxon>eudicotyledons</taxon>
        <taxon>Gunneridae</taxon>
        <taxon>Pentapetalae</taxon>
        <taxon>rosids</taxon>
        <taxon>fabids</taxon>
        <taxon>Rosales</taxon>
        <taxon>Cannabaceae</taxon>
        <taxon>Cannabis</taxon>
    </lineage>
</organism>
<sequence length="159" mass="18148">MAETSYLLDLPLELDPNPRGQRNRLRSPLPRLQFARIVRPTQINQLSSLSLRLRSRFLLDCARQRPNHLQFGPGLVRHGEGKNLDGVSFDSASKSGHGSHRGSLPIQNLVNCLFYKNCKAMEEQGRLFCYGIKDDDHDDDAYGYYVYDSLKTLDLEQLP</sequence>
<keyword evidence="2" id="KW-1185">Reference proteome</keyword>
<reference evidence="1" key="2">
    <citation type="submission" date="2021-03" db="UniProtKB">
        <authorList>
            <consortium name="EnsemblPlants"/>
        </authorList>
    </citation>
    <scope>IDENTIFICATION</scope>
</reference>
<name>A0A803P503_CANSA</name>
<dbReference type="AlphaFoldDB" id="A0A803P503"/>
<dbReference type="Proteomes" id="UP000596661">
    <property type="component" value="Chromosome 3"/>
</dbReference>
<evidence type="ECO:0000313" key="1">
    <source>
        <dbReference type="EnsemblPlants" id="cds.evm.model.03.1366"/>
    </source>
</evidence>
<dbReference type="Gramene" id="evm.model.03.1366">
    <property type="protein sequence ID" value="cds.evm.model.03.1366"/>
    <property type="gene ID" value="evm.TU.03.1366"/>
</dbReference>
<proteinExistence type="predicted"/>
<dbReference type="EMBL" id="UZAU01000297">
    <property type="status" value="NOT_ANNOTATED_CDS"/>
    <property type="molecule type" value="Genomic_DNA"/>
</dbReference>
<reference evidence="1" key="1">
    <citation type="submission" date="2018-11" db="EMBL/GenBank/DDBJ databases">
        <authorList>
            <person name="Grassa J C."/>
        </authorList>
    </citation>
    <scope>NUCLEOTIDE SEQUENCE [LARGE SCALE GENOMIC DNA]</scope>
</reference>